<dbReference type="InterPro" id="IPR001789">
    <property type="entry name" value="Sig_transdc_resp-reg_receiver"/>
</dbReference>
<dbReference type="InterPro" id="IPR039420">
    <property type="entry name" value="WalR-like"/>
</dbReference>
<dbReference type="InterPro" id="IPR016032">
    <property type="entry name" value="Sig_transdc_resp-reg_C-effctor"/>
</dbReference>
<dbReference type="EMBL" id="LFQK01000004">
    <property type="protein sequence ID" value="KNH29804.1"/>
    <property type="molecule type" value="Genomic_DNA"/>
</dbReference>
<dbReference type="GO" id="GO:0003677">
    <property type="term" value="F:DNA binding"/>
    <property type="evidence" value="ECO:0007669"/>
    <property type="project" value="UniProtKB-KW"/>
</dbReference>
<feature type="domain" description="Response regulatory" evidence="7">
    <location>
        <begin position="7"/>
        <end position="123"/>
    </location>
</feature>
<dbReference type="Pfam" id="PF00072">
    <property type="entry name" value="Response_reg"/>
    <property type="match status" value="1"/>
</dbReference>
<dbReference type="OrthoDB" id="9796655at2"/>
<evidence type="ECO:0000256" key="5">
    <source>
        <dbReference type="PROSITE-ProRule" id="PRU00169"/>
    </source>
</evidence>
<sequence>MSTGPLKILLVDDHILFRQGLAALLVREHDLHIIGQAANGLEALALIAPQPPDLVIIDLEMPLLNGIDTIARARQRAPALQFLCVSAHGEQRRISAALDAGASGYLLKDCAVDELVKAVRTVAQGRSYLSPEIATAMVLSQRLTNAQHSTPAGARLSPRERQILQLLVEGLTTRAIADSMHISCKTVSTHREHIMSKLNLKGIAQLTRYALREGWL</sequence>
<dbReference type="PROSITE" id="PS50110">
    <property type="entry name" value="RESPONSE_REGULATORY"/>
    <property type="match status" value="1"/>
</dbReference>
<dbReference type="PANTHER" id="PTHR43214:SF41">
    <property type="entry name" value="NITRATE_NITRITE RESPONSE REGULATOR PROTEIN NARP"/>
    <property type="match status" value="1"/>
</dbReference>
<evidence type="ECO:0000256" key="3">
    <source>
        <dbReference type="ARBA" id="ARBA00023125"/>
    </source>
</evidence>
<evidence type="ECO:0000259" key="6">
    <source>
        <dbReference type="PROSITE" id="PS50043"/>
    </source>
</evidence>
<keyword evidence="2" id="KW-0805">Transcription regulation</keyword>
<dbReference type="PANTHER" id="PTHR43214">
    <property type="entry name" value="TWO-COMPONENT RESPONSE REGULATOR"/>
    <property type="match status" value="1"/>
</dbReference>
<evidence type="ECO:0000256" key="4">
    <source>
        <dbReference type="ARBA" id="ARBA00023163"/>
    </source>
</evidence>
<feature type="domain" description="HTH luxR-type" evidence="6">
    <location>
        <begin position="149"/>
        <end position="214"/>
    </location>
</feature>
<evidence type="ECO:0000259" key="7">
    <source>
        <dbReference type="PROSITE" id="PS50110"/>
    </source>
</evidence>
<keyword evidence="3" id="KW-0238">DNA-binding</keyword>
<dbReference type="SUPFAM" id="SSF52172">
    <property type="entry name" value="CheY-like"/>
    <property type="match status" value="1"/>
</dbReference>
<dbReference type="PROSITE" id="PS00622">
    <property type="entry name" value="HTH_LUXR_1"/>
    <property type="match status" value="1"/>
</dbReference>
<gene>
    <name evidence="8" type="ORF">ACS77_03765</name>
</gene>
<accession>A0A0L1MNG5</accession>
<dbReference type="SUPFAM" id="SSF46894">
    <property type="entry name" value="C-terminal effector domain of the bipartite response regulators"/>
    <property type="match status" value="1"/>
</dbReference>
<dbReference type="InterPro" id="IPR011006">
    <property type="entry name" value="CheY-like_superfamily"/>
</dbReference>
<dbReference type="SMART" id="SM00421">
    <property type="entry name" value="HTH_LUXR"/>
    <property type="match status" value="1"/>
</dbReference>
<dbReference type="GO" id="GO:0000160">
    <property type="term" value="P:phosphorelay signal transduction system"/>
    <property type="evidence" value="ECO:0007669"/>
    <property type="project" value="InterPro"/>
</dbReference>
<dbReference type="PATRIC" id="fig|317.197.peg.4134"/>
<dbReference type="Proteomes" id="UP000036955">
    <property type="component" value="Unassembled WGS sequence"/>
</dbReference>
<dbReference type="PROSITE" id="PS50043">
    <property type="entry name" value="HTH_LUXR_2"/>
    <property type="match status" value="1"/>
</dbReference>
<keyword evidence="4" id="KW-0804">Transcription</keyword>
<dbReference type="PRINTS" id="PR00038">
    <property type="entry name" value="HTHLUXR"/>
</dbReference>
<dbReference type="Pfam" id="PF00196">
    <property type="entry name" value="GerE"/>
    <property type="match status" value="1"/>
</dbReference>
<protein>
    <submittedName>
        <fullName evidence="8">LuxR family transcriptional regulator</fullName>
    </submittedName>
</protein>
<dbReference type="CDD" id="cd17535">
    <property type="entry name" value="REC_NarL-like"/>
    <property type="match status" value="1"/>
</dbReference>
<name>A0A0L1MNG5_PSESX</name>
<dbReference type="SMART" id="SM00448">
    <property type="entry name" value="REC"/>
    <property type="match status" value="1"/>
</dbReference>
<evidence type="ECO:0000313" key="9">
    <source>
        <dbReference type="Proteomes" id="UP000036955"/>
    </source>
</evidence>
<evidence type="ECO:0000313" key="8">
    <source>
        <dbReference type="EMBL" id="KNH29804.1"/>
    </source>
</evidence>
<keyword evidence="1 5" id="KW-0597">Phosphoprotein</keyword>
<dbReference type="GO" id="GO:0006355">
    <property type="term" value="P:regulation of DNA-templated transcription"/>
    <property type="evidence" value="ECO:0007669"/>
    <property type="project" value="InterPro"/>
</dbReference>
<dbReference type="Gene3D" id="3.40.50.2300">
    <property type="match status" value="1"/>
</dbReference>
<evidence type="ECO:0000256" key="2">
    <source>
        <dbReference type="ARBA" id="ARBA00023015"/>
    </source>
</evidence>
<comment type="caution">
    <text evidence="8">The sequence shown here is derived from an EMBL/GenBank/DDBJ whole genome shotgun (WGS) entry which is preliminary data.</text>
</comment>
<feature type="modified residue" description="4-aspartylphosphate" evidence="5">
    <location>
        <position position="58"/>
    </location>
</feature>
<dbReference type="InterPro" id="IPR058245">
    <property type="entry name" value="NreC/VraR/RcsB-like_REC"/>
</dbReference>
<dbReference type="AlphaFoldDB" id="A0A0L1MNG5"/>
<reference evidence="8 9" key="1">
    <citation type="submission" date="2015-06" db="EMBL/GenBank/DDBJ databases">
        <authorList>
            <person name="Hoefler B.C."/>
            <person name="Straight P.D."/>
        </authorList>
    </citation>
    <scope>NUCLEOTIDE SEQUENCE [LARGE SCALE GENOMIC DNA]</scope>
    <source>
        <strain evidence="8 9">Riq4</strain>
    </source>
</reference>
<evidence type="ECO:0000256" key="1">
    <source>
        <dbReference type="ARBA" id="ARBA00022553"/>
    </source>
</evidence>
<dbReference type="InterPro" id="IPR000792">
    <property type="entry name" value="Tscrpt_reg_LuxR_C"/>
</dbReference>
<dbReference type="CDD" id="cd06170">
    <property type="entry name" value="LuxR_C_like"/>
    <property type="match status" value="1"/>
</dbReference>
<organism evidence="8 9">
    <name type="scientific">Pseudomonas syringae</name>
    <dbReference type="NCBI Taxonomy" id="317"/>
    <lineage>
        <taxon>Bacteria</taxon>
        <taxon>Pseudomonadati</taxon>
        <taxon>Pseudomonadota</taxon>
        <taxon>Gammaproteobacteria</taxon>
        <taxon>Pseudomonadales</taxon>
        <taxon>Pseudomonadaceae</taxon>
        <taxon>Pseudomonas</taxon>
    </lineage>
</organism>
<proteinExistence type="predicted"/>